<dbReference type="RefSeq" id="WP_153470763.1">
    <property type="nucleotide sequence ID" value="NZ_WBOF01000005.1"/>
</dbReference>
<reference evidence="2 3" key="1">
    <citation type="submission" date="2019-09" db="EMBL/GenBank/DDBJ databases">
        <title>Genome Sequences of Streptomyces kaniharaensis ATCC 21070.</title>
        <authorList>
            <person name="Zhu W."/>
            <person name="De Crecy-Lagard V."/>
            <person name="Richards N.G."/>
        </authorList>
    </citation>
    <scope>NUCLEOTIDE SEQUENCE [LARGE SCALE GENOMIC DNA]</scope>
    <source>
        <strain evidence="2 3">SF-557</strain>
    </source>
</reference>
<proteinExistence type="predicted"/>
<evidence type="ECO:0000313" key="2">
    <source>
        <dbReference type="EMBL" id="MQS17578.1"/>
    </source>
</evidence>
<keyword evidence="1" id="KW-0472">Membrane</keyword>
<comment type="caution">
    <text evidence="2">The sequence shown here is derived from an EMBL/GenBank/DDBJ whole genome shotgun (WGS) entry which is preliminary data.</text>
</comment>
<feature type="transmembrane region" description="Helical" evidence="1">
    <location>
        <begin position="107"/>
        <end position="125"/>
    </location>
</feature>
<feature type="transmembrane region" description="Helical" evidence="1">
    <location>
        <begin position="46"/>
        <end position="77"/>
    </location>
</feature>
<keyword evidence="1" id="KW-0812">Transmembrane</keyword>
<gene>
    <name evidence="2" type="ORF">F7Q99_36685</name>
</gene>
<sequence>MWNVPATSLTMGGLLVGLAIPVWHVTRFGGAHIKNHKAILKNSTELVPLAAGMAYGSLATATTSGLIGAFTGAITFLGNGAGSFAMWGLTGGTTTLNTRANPLELDGAGNIVLLLITVAVIAAWKPIPQEARARMRVGMVSGILLGLSATLGGVVAATIIPAVNNAGAALVDAIN</sequence>
<dbReference type="OrthoDB" id="4224423at2"/>
<feature type="transmembrane region" description="Helical" evidence="1">
    <location>
        <begin position="6"/>
        <end position="25"/>
    </location>
</feature>
<dbReference type="AlphaFoldDB" id="A0A6N7L4K4"/>
<evidence type="ECO:0000256" key="1">
    <source>
        <dbReference type="SAM" id="Phobius"/>
    </source>
</evidence>
<dbReference type="Proteomes" id="UP000450000">
    <property type="component" value="Unassembled WGS sequence"/>
</dbReference>
<dbReference type="EMBL" id="WBOF01000005">
    <property type="protein sequence ID" value="MQS17578.1"/>
    <property type="molecule type" value="Genomic_DNA"/>
</dbReference>
<evidence type="ECO:0000313" key="3">
    <source>
        <dbReference type="Proteomes" id="UP000450000"/>
    </source>
</evidence>
<name>A0A6N7L4K4_9ACTN</name>
<organism evidence="2 3">
    <name type="scientific">Streptomyces kaniharaensis</name>
    <dbReference type="NCBI Taxonomy" id="212423"/>
    <lineage>
        <taxon>Bacteria</taxon>
        <taxon>Bacillati</taxon>
        <taxon>Actinomycetota</taxon>
        <taxon>Actinomycetes</taxon>
        <taxon>Kitasatosporales</taxon>
        <taxon>Streptomycetaceae</taxon>
        <taxon>Streptomyces</taxon>
    </lineage>
</organism>
<feature type="transmembrane region" description="Helical" evidence="1">
    <location>
        <begin position="137"/>
        <end position="160"/>
    </location>
</feature>
<keyword evidence="1" id="KW-1133">Transmembrane helix</keyword>
<accession>A0A6N7L4K4</accession>
<keyword evidence="3" id="KW-1185">Reference proteome</keyword>
<protein>
    <submittedName>
        <fullName evidence="2">Uncharacterized protein</fullName>
    </submittedName>
</protein>